<keyword evidence="3" id="KW-1185">Reference proteome</keyword>
<keyword evidence="1" id="KW-1133">Transmembrane helix</keyword>
<keyword evidence="1" id="KW-0812">Transmembrane</keyword>
<evidence type="ECO:0000256" key="1">
    <source>
        <dbReference type="SAM" id="Phobius"/>
    </source>
</evidence>
<proteinExistence type="predicted"/>
<dbReference type="AlphaFoldDB" id="A0A4Q0YUT5"/>
<comment type="caution">
    <text evidence="2">The sequence shown here is derived from an EMBL/GenBank/DDBJ whole genome shotgun (WGS) entry which is preliminary data.</text>
</comment>
<reference evidence="2 3" key="1">
    <citation type="submission" date="2017-10" db="EMBL/GenBank/DDBJ databases">
        <title>Nyctiphanis sp. nov., isolated from the stomach of the euphausiid Nyctiphanes simplex (Hansen, 1911) in the Gulf of California.</title>
        <authorList>
            <person name="Gomez-Gil B."/>
            <person name="Aguilar-Mendez M."/>
            <person name="Lopez-Cortes A."/>
            <person name="Gomez-Gutierrez J."/>
            <person name="Roque A."/>
            <person name="Lang E."/>
            <person name="Gonzalez-Castillo A."/>
        </authorList>
    </citation>
    <scope>NUCLEOTIDE SEQUENCE [LARGE SCALE GENOMIC DNA]</scope>
    <source>
        <strain evidence="2 3">CAIM 600</strain>
    </source>
</reference>
<dbReference type="Proteomes" id="UP000290287">
    <property type="component" value="Unassembled WGS sequence"/>
</dbReference>
<dbReference type="RefSeq" id="WP_129122713.1">
    <property type="nucleotide sequence ID" value="NZ_PEIB01000015.1"/>
</dbReference>
<evidence type="ECO:0000313" key="3">
    <source>
        <dbReference type="Proteomes" id="UP000290287"/>
    </source>
</evidence>
<feature type="transmembrane region" description="Helical" evidence="1">
    <location>
        <begin position="55"/>
        <end position="73"/>
    </location>
</feature>
<name>A0A4Q0YUT5_9GAMM</name>
<feature type="transmembrane region" description="Helical" evidence="1">
    <location>
        <begin position="21"/>
        <end position="43"/>
    </location>
</feature>
<evidence type="ECO:0000313" key="2">
    <source>
        <dbReference type="EMBL" id="RXJ72869.1"/>
    </source>
</evidence>
<keyword evidence="1" id="KW-0472">Membrane</keyword>
<organism evidence="2 3">
    <name type="scientific">Veronia nyctiphanis</name>
    <dbReference type="NCBI Taxonomy" id="1278244"/>
    <lineage>
        <taxon>Bacteria</taxon>
        <taxon>Pseudomonadati</taxon>
        <taxon>Pseudomonadota</taxon>
        <taxon>Gammaproteobacteria</taxon>
        <taxon>Vibrionales</taxon>
        <taxon>Vibrionaceae</taxon>
        <taxon>Veronia</taxon>
    </lineage>
</organism>
<sequence>MPSSNSSASENAKRRLVQKGYLYAALVFFIGYCMNILFGILSIRFGAGLPYGEPLFEFVLLFLSVIFATAFVLKNEQPDGKPPVGSPSNT</sequence>
<protein>
    <submittedName>
        <fullName evidence="2">Uncharacterized protein</fullName>
    </submittedName>
</protein>
<accession>A0A4Q0YUT5</accession>
<gene>
    <name evidence="2" type="ORF">CS022_13555</name>
</gene>
<dbReference type="EMBL" id="PEIB01000015">
    <property type="protein sequence ID" value="RXJ72869.1"/>
    <property type="molecule type" value="Genomic_DNA"/>
</dbReference>